<dbReference type="PANTHER" id="PTHR15422:SF43">
    <property type="entry name" value="ASCORBATE FERRIREDUCTASE (TRANSMEMBRANE)"/>
    <property type="match status" value="1"/>
</dbReference>
<protein>
    <recommendedName>
        <fullName evidence="11">ascorbate ferrireductase (transmembrane)</fullName>
        <ecNumber evidence="11">7.2.1.3</ecNumber>
    </recommendedName>
</protein>
<evidence type="ECO:0000256" key="2">
    <source>
        <dbReference type="ARBA" id="ARBA00004141"/>
    </source>
</evidence>
<evidence type="ECO:0000256" key="12">
    <source>
        <dbReference type="SAM" id="Phobius"/>
    </source>
</evidence>
<evidence type="ECO:0000256" key="7">
    <source>
        <dbReference type="ARBA" id="ARBA00022982"/>
    </source>
</evidence>
<evidence type="ECO:0000256" key="4">
    <source>
        <dbReference type="ARBA" id="ARBA00022617"/>
    </source>
</evidence>
<evidence type="ECO:0000259" key="13">
    <source>
        <dbReference type="PROSITE" id="PS50939"/>
    </source>
</evidence>
<keyword evidence="8 12" id="KW-1133">Transmembrane helix</keyword>
<dbReference type="AlphaFoldDB" id="A0AAV8WQR7"/>
<comment type="caution">
    <text evidence="14">The sequence shown here is derived from an EMBL/GenBank/DDBJ whole genome shotgun (WGS) entry which is preliminary data.</text>
</comment>
<accession>A0AAV8WQR7</accession>
<dbReference type="SMART" id="SM00665">
    <property type="entry name" value="B561"/>
    <property type="match status" value="1"/>
</dbReference>
<keyword evidence="7" id="KW-0249">Electron transport</keyword>
<keyword evidence="15" id="KW-1185">Reference proteome</keyword>
<evidence type="ECO:0000256" key="1">
    <source>
        <dbReference type="ARBA" id="ARBA00001970"/>
    </source>
</evidence>
<dbReference type="PROSITE" id="PS50939">
    <property type="entry name" value="CYTOCHROME_B561"/>
    <property type="match status" value="1"/>
</dbReference>
<organism evidence="14 15">
    <name type="scientific">Rhamnusium bicolor</name>
    <dbReference type="NCBI Taxonomy" id="1586634"/>
    <lineage>
        <taxon>Eukaryota</taxon>
        <taxon>Metazoa</taxon>
        <taxon>Ecdysozoa</taxon>
        <taxon>Arthropoda</taxon>
        <taxon>Hexapoda</taxon>
        <taxon>Insecta</taxon>
        <taxon>Pterygota</taxon>
        <taxon>Neoptera</taxon>
        <taxon>Endopterygota</taxon>
        <taxon>Coleoptera</taxon>
        <taxon>Polyphaga</taxon>
        <taxon>Cucujiformia</taxon>
        <taxon>Chrysomeloidea</taxon>
        <taxon>Cerambycidae</taxon>
        <taxon>Lepturinae</taxon>
        <taxon>Rhagiini</taxon>
        <taxon>Rhamnusium</taxon>
    </lineage>
</organism>
<feature type="transmembrane region" description="Helical" evidence="12">
    <location>
        <begin position="122"/>
        <end position="139"/>
    </location>
</feature>
<feature type="transmembrane region" description="Helical" evidence="12">
    <location>
        <begin position="42"/>
        <end position="64"/>
    </location>
</feature>
<keyword evidence="3" id="KW-0813">Transport</keyword>
<keyword evidence="9" id="KW-0408">Iron</keyword>
<keyword evidence="6" id="KW-0479">Metal-binding</keyword>
<evidence type="ECO:0000256" key="6">
    <source>
        <dbReference type="ARBA" id="ARBA00022723"/>
    </source>
</evidence>
<dbReference type="GO" id="GO:0016020">
    <property type="term" value="C:membrane"/>
    <property type="evidence" value="ECO:0007669"/>
    <property type="project" value="UniProtKB-SubCell"/>
</dbReference>
<evidence type="ECO:0000313" key="14">
    <source>
        <dbReference type="EMBL" id="KAJ8929110.1"/>
    </source>
</evidence>
<proteinExistence type="predicted"/>
<evidence type="ECO:0000256" key="10">
    <source>
        <dbReference type="ARBA" id="ARBA00023136"/>
    </source>
</evidence>
<dbReference type="Proteomes" id="UP001162156">
    <property type="component" value="Unassembled WGS sequence"/>
</dbReference>
<comment type="cofactor">
    <cofactor evidence="1">
        <name>heme b</name>
        <dbReference type="ChEBI" id="CHEBI:60344"/>
    </cofactor>
</comment>
<dbReference type="PANTHER" id="PTHR15422">
    <property type="entry name" value="OS05G0565100 PROTEIN"/>
    <property type="match status" value="1"/>
</dbReference>
<dbReference type="GO" id="GO:0140571">
    <property type="term" value="F:transmembrane ascorbate ferrireductase activity"/>
    <property type="evidence" value="ECO:0007669"/>
    <property type="project" value="UniProtKB-EC"/>
</dbReference>
<dbReference type="EMBL" id="JANEYF010005117">
    <property type="protein sequence ID" value="KAJ8929110.1"/>
    <property type="molecule type" value="Genomic_DNA"/>
</dbReference>
<feature type="transmembrane region" description="Helical" evidence="12">
    <location>
        <begin position="84"/>
        <end position="102"/>
    </location>
</feature>
<feature type="transmembrane region" description="Helical" evidence="12">
    <location>
        <begin position="189"/>
        <end position="214"/>
    </location>
</feature>
<feature type="domain" description="Cytochrome b561" evidence="13">
    <location>
        <begin position="9"/>
        <end position="214"/>
    </location>
</feature>
<comment type="subcellular location">
    <subcellularLocation>
        <location evidence="2">Membrane</location>
        <topology evidence="2">Multi-pass membrane protein</topology>
    </subcellularLocation>
</comment>
<keyword evidence="4" id="KW-0349">Heme</keyword>
<sequence length="217" mass="24438">MVAERKVRIIHIIETVIQHIVVLFFLLILWELFKNYSFKSLGTWHIILCTLGFALCMAEALILFSKDSVLLTGVDRVTKGKYHAVVMFIAFLCITIGISLKIYQKADEGRHHFTTTHGRLGLSAWILVIISIFAGMAAAKPNVFLNFARPVWFKLFHLIVGAAAYIIGIVTVGYGLHYLQQYTGENGRIALLVFLIIYVVYSLIGSVLTCYNLVLNK</sequence>
<keyword evidence="5 12" id="KW-0812">Transmembrane</keyword>
<evidence type="ECO:0000256" key="3">
    <source>
        <dbReference type="ARBA" id="ARBA00022448"/>
    </source>
</evidence>
<evidence type="ECO:0000256" key="8">
    <source>
        <dbReference type="ARBA" id="ARBA00022989"/>
    </source>
</evidence>
<dbReference type="InterPro" id="IPR006593">
    <property type="entry name" value="Cyt_b561/ferric_Rdtase_TM"/>
</dbReference>
<dbReference type="EC" id="7.2.1.3" evidence="11"/>
<evidence type="ECO:0000256" key="11">
    <source>
        <dbReference type="ARBA" id="ARBA00024225"/>
    </source>
</evidence>
<dbReference type="GO" id="GO:0140575">
    <property type="term" value="F:transmembrane monodehydroascorbate reductase activity"/>
    <property type="evidence" value="ECO:0007669"/>
    <property type="project" value="InterPro"/>
</dbReference>
<keyword evidence="10 12" id="KW-0472">Membrane</keyword>
<dbReference type="Gene3D" id="1.20.120.1770">
    <property type="match status" value="1"/>
</dbReference>
<evidence type="ECO:0000256" key="5">
    <source>
        <dbReference type="ARBA" id="ARBA00022692"/>
    </source>
</evidence>
<reference evidence="14" key="1">
    <citation type="journal article" date="2023" name="Insect Mol. Biol.">
        <title>Genome sequencing provides insights into the evolution of gene families encoding plant cell wall-degrading enzymes in longhorned beetles.</title>
        <authorList>
            <person name="Shin N.R."/>
            <person name="Okamura Y."/>
            <person name="Kirsch R."/>
            <person name="Pauchet Y."/>
        </authorList>
    </citation>
    <scope>NUCLEOTIDE SEQUENCE</scope>
    <source>
        <strain evidence="14">RBIC_L_NR</strain>
    </source>
</reference>
<feature type="transmembrane region" description="Helical" evidence="12">
    <location>
        <begin position="12"/>
        <end position="30"/>
    </location>
</feature>
<dbReference type="InterPro" id="IPR045150">
    <property type="entry name" value="CYB561D1/2"/>
</dbReference>
<evidence type="ECO:0000313" key="15">
    <source>
        <dbReference type="Proteomes" id="UP001162156"/>
    </source>
</evidence>
<gene>
    <name evidence="14" type="ORF">NQ314_018224</name>
</gene>
<dbReference type="GO" id="GO:0046872">
    <property type="term" value="F:metal ion binding"/>
    <property type="evidence" value="ECO:0007669"/>
    <property type="project" value="UniProtKB-KW"/>
</dbReference>
<feature type="transmembrane region" description="Helical" evidence="12">
    <location>
        <begin position="151"/>
        <end position="177"/>
    </location>
</feature>
<dbReference type="Pfam" id="PF03188">
    <property type="entry name" value="Cytochrom_B561"/>
    <property type="match status" value="1"/>
</dbReference>
<evidence type="ECO:0000256" key="9">
    <source>
        <dbReference type="ARBA" id="ARBA00023004"/>
    </source>
</evidence>
<name>A0AAV8WQR7_9CUCU</name>